<sequence length="236" mass="25212">MQELRELKPYSDNEGNVVIYEGVLPPQAKVAIKFRGSGNVVQVAENAKIVDLAIEFAGSGGRVQIGGTHGQRTGLRFNVRIGHSSSLTVGDDVGCESRTFVRASEGAAVTIGDDCMFAAGIEIRADDTHAIYDVRTEKRVNPARAIDIGAHVWLGKDVTVMGGASIGSGSVVGFGSVVTRDVPNNCVAAGVPARVVRRDIAWERPELHYRLPGIEGLAPGQKKSVEYWNLTVDDTE</sequence>
<dbReference type="CDD" id="cd04647">
    <property type="entry name" value="LbH_MAT_like"/>
    <property type="match status" value="1"/>
</dbReference>
<proteinExistence type="predicted"/>
<protein>
    <recommendedName>
        <fullName evidence="5">Acyltransferase</fullName>
    </recommendedName>
</protein>
<evidence type="ECO:0000256" key="2">
    <source>
        <dbReference type="ARBA" id="ARBA00022737"/>
    </source>
</evidence>
<accession>A0ABP8AMN4</accession>
<keyword evidence="2" id="KW-0677">Repeat</keyword>
<evidence type="ECO:0000256" key="1">
    <source>
        <dbReference type="ARBA" id="ARBA00022679"/>
    </source>
</evidence>
<dbReference type="PANTHER" id="PTHR23416">
    <property type="entry name" value="SIALIC ACID SYNTHASE-RELATED"/>
    <property type="match status" value="1"/>
</dbReference>
<dbReference type="PROSITE" id="PS00101">
    <property type="entry name" value="HEXAPEP_TRANSFERASES"/>
    <property type="match status" value="1"/>
</dbReference>
<evidence type="ECO:0000313" key="3">
    <source>
        <dbReference type="EMBL" id="GAA4186505.1"/>
    </source>
</evidence>
<dbReference type="Pfam" id="PF00132">
    <property type="entry name" value="Hexapep"/>
    <property type="match status" value="1"/>
</dbReference>
<gene>
    <name evidence="3" type="ORF">GCM10022288_10210</name>
</gene>
<organism evidence="3 4">
    <name type="scientific">Gryllotalpicola kribbensis</name>
    <dbReference type="NCBI Taxonomy" id="993084"/>
    <lineage>
        <taxon>Bacteria</taxon>
        <taxon>Bacillati</taxon>
        <taxon>Actinomycetota</taxon>
        <taxon>Actinomycetes</taxon>
        <taxon>Micrococcales</taxon>
        <taxon>Microbacteriaceae</taxon>
        <taxon>Gryllotalpicola</taxon>
    </lineage>
</organism>
<dbReference type="InterPro" id="IPR051159">
    <property type="entry name" value="Hexapeptide_acetyltransf"/>
</dbReference>
<dbReference type="Gene3D" id="2.160.10.10">
    <property type="entry name" value="Hexapeptide repeat proteins"/>
    <property type="match status" value="1"/>
</dbReference>
<dbReference type="InterPro" id="IPR018357">
    <property type="entry name" value="Hexapep_transf_CS"/>
</dbReference>
<evidence type="ECO:0000313" key="4">
    <source>
        <dbReference type="Proteomes" id="UP001500213"/>
    </source>
</evidence>
<dbReference type="EMBL" id="BAABBX010000006">
    <property type="protein sequence ID" value="GAA4186505.1"/>
    <property type="molecule type" value="Genomic_DNA"/>
</dbReference>
<dbReference type="InterPro" id="IPR011004">
    <property type="entry name" value="Trimer_LpxA-like_sf"/>
</dbReference>
<dbReference type="Proteomes" id="UP001500213">
    <property type="component" value="Unassembled WGS sequence"/>
</dbReference>
<evidence type="ECO:0008006" key="5">
    <source>
        <dbReference type="Google" id="ProtNLM"/>
    </source>
</evidence>
<dbReference type="SUPFAM" id="SSF51161">
    <property type="entry name" value="Trimeric LpxA-like enzymes"/>
    <property type="match status" value="1"/>
</dbReference>
<comment type="caution">
    <text evidence="3">The sequence shown here is derived from an EMBL/GenBank/DDBJ whole genome shotgun (WGS) entry which is preliminary data.</text>
</comment>
<keyword evidence="4" id="KW-1185">Reference proteome</keyword>
<dbReference type="PANTHER" id="PTHR23416:SF78">
    <property type="entry name" value="LIPOPOLYSACCHARIDE BIOSYNTHESIS O-ACETYL TRANSFERASE WBBJ-RELATED"/>
    <property type="match status" value="1"/>
</dbReference>
<name>A0ABP8AMN4_9MICO</name>
<dbReference type="InterPro" id="IPR001451">
    <property type="entry name" value="Hexapep"/>
</dbReference>
<dbReference type="RefSeq" id="WP_344774501.1">
    <property type="nucleotide sequence ID" value="NZ_BAABBX010000006.1"/>
</dbReference>
<keyword evidence="1" id="KW-0808">Transferase</keyword>
<reference evidence="4" key="1">
    <citation type="journal article" date="2019" name="Int. J. Syst. Evol. Microbiol.">
        <title>The Global Catalogue of Microorganisms (GCM) 10K type strain sequencing project: providing services to taxonomists for standard genome sequencing and annotation.</title>
        <authorList>
            <consortium name="The Broad Institute Genomics Platform"/>
            <consortium name="The Broad Institute Genome Sequencing Center for Infectious Disease"/>
            <person name="Wu L."/>
            <person name="Ma J."/>
        </authorList>
    </citation>
    <scope>NUCLEOTIDE SEQUENCE [LARGE SCALE GENOMIC DNA]</scope>
    <source>
        <strain evidence="4">JCM 17593</strain>
    </source>
</reference>